<proteinExistence type="predicted"/>
<dbReference type="AlphaFoldDB" id="A0A3P3EMB5"/>
<name>A0A3P3EMB5_9BURK</name>
<reference evidence="2 5" key="1">
    <citation type="submission" date="2018-11" db="EMBL/GenBank/DDBJ databases">
        <title>The genome of Variovorax sp T529.</title>
        <authorList>
            <person name="Gao J."/>
        </authorList>
    </citation>
    <scope>NUCLEOTIDE SEQUENCE [LARGE SCALE GENOMIC DNA]</scope>
    <source>
        <strain evidence="2 5">T529</strain>
    </source>
</reference>
<feature type="compositionally biased region" description="Basic and acidic residues" evidence="1">
    <location>
        <begin position="54"/>
        <end position="69"/>
    </location>
</feature>
<evidence type="ECO:0000313" key="5">
    <source>
        <dbReference type="Proteomes" id="UP000271590"/>
    </source>
</evidence>
<protein>
    <submittedName>
        <fullName evidence="2">Uncharacterized protein</fullName>
    </submittedName>
</protein>
<reference evidence="3 4" key="2">
    <citation type="submission" date="2018-12" db="EMBL/GenBank/DDBJ databases">
        <title>The genome sequences of strain 502.</title>
        <authorList>
            <person name="Gao J."/>
            <person name="Sun J."/>
        </authorList>
    </citation>
    <scope>NUCLEOTIDE SEQUENCE [LARGE SCALE GENOMIC DNA]</scope>
    <source>
        <strain evidence="3 4">502</strain>
    </source>
</reference>
<dbReference type="EMBL" id="RXFQ01000008">
    <property type="protein sequence ID" value="RSZ35642.1"/>
    <property type="molecule type" value="Genomic_DNA"/>
</dbReference>
<evidence type="ECO:0000313" key="2">
    <source>
        <dbReference type="EMBL" id="RRH87351.1"/>
    </source>
</evidence>
<organism evidence="2 5">
    <name type="scientific">Variovorax beijingensis</name>
    <dbReference type="NCBI Taxonomy" id="2496117"/>
    <lineage>
        <taxon>Bacteria</taxon>
        <taxon>Pseudomonadati</taxon>
        <taxon>Pseudomonadota</taxon>
        <taxon>Betaproteobacteria</taxon>
        <taxon>Burkholderiales</taxon>
        <taxon>Comamonadaceae</taxon>
        <taxon>Variovorax</taxon>
    </lineage>
</organism>
<dbReference type="Proteomes" id="UP000271590">
    <property type="component" value="Unassembled WGS sequence"/>
</dbReference>
<sequence>MFPREQRGVDRHDQSNRKPRLRRRIAAHHGCGEPDSAPAPAEGMARKRKNAQASRRDDSAAFGLREDLRPTTNHEPSKP</sequence>
<feature type="region of interest" description="Disordered" evidence="1">
    <location>
        <begin position="1"/>
        <end position="79"/>
    </location>
</feature>
<gene>
    <name evidence="2" type="ORF">EH244_17825</name>
    <name evidence="3" type="ORF">EJO66_16795</name>
</gene>
<comment type="caution">
    <text evidence="2">The sequence shown here is derived from an EMBL/GenBank/DDBJ whole genome shotgun (WGS) entry which is preliminary data.</text>
</comment>
<feature type="compositionally biased region" description="Basic residues" evidence="1">
    <location>
        <begin position="17"/>
        <end position="27"/>
    </location>
</feature>
<evidence type="ECO:0000313" key="4">
    <source>
        <dbReference type="Proteomes" id="UP000271137"/>
    </source>
</evidence>
<feature type="compositionally biased region" description="Basic and acidic residues" evidence="1">
    <location>
        <begin position="1"/>
        <end position="16"/>
    </location>
</feature>
<evidence type="ECO:0000256" key="1">
    <source>
        <dbReference type="SAM" id="MobiDB-lite"/>
    </source>
</evidence>
<dbReference type="EMBL" id="RQXU01000009">
    <property type="protein sequence ID" value="RRH87351.1"/>
    <property type="molecule type" value="Genomic_DNA"/>
</dbReference>
<feature type="compositionally biased region" description="Polar residues" evidence="1">
    <location>
        <begin position="70"/>
        <end position="79"/>
    </location>
</feature>
<dbReference type="Proteomes" id="UP000271137">
    <property type="component" value="Unassembled WGS sequence"/>
</dbReference>
<accession>A0A3P3EMB5</accession>
<evidence type="ECO:0000313" key="3">
    <source>
        <dbReference type="EMBL" id="RSZ35642.1"/>
    </source>
</evidence>
<keyword evidence="4" id="KW-1185">Reference proteome</keyword>